<feature type="chain" id="PRO_5026010704" evidence="1">
    <location>
        <begin position="23"/>
        <end position="300"/>
    </location>
</feature>
<feature type="signal peptide" evidence="1">
    <location>
        <begin position="1"/>
        <end position="22"/>
    </location>
</feature>
<evidence type="ECO:0000313" key="2">
    <source>
        <dbReference type="EMBL" id="CAA9999801.1"/>
    </source>
</evidence>
<gene>
    <name evidence="2" type="ORF">NTEN_LOCUS6050</name>
</gene>
<name>A0A6H5GAZ5_9HEMI</name>
<dbReference type="Proteomes" id="UP000479000">
    <property type="component" value="Unassembled WGS sequence"/>
</dbReference>
<keyword evidence="3" id="KW-1185">Reference proteome</keyword>
<keyword evidence="1" id="KW-0732">Signal</keyword>
<evidence type="ECO:0000313" key="3">
    <source>
        <dbReference type="Proteomes" id="UP000479000"/>
    </source>
</evidence>
<proteinExistence type="predicted"/>
<organism evidence="2 3">
    <name type="scientific">Nesidiocoris tenuis</name>
    <dbReference type="NCBI Taxonomy" id="355587"/>
    <lineage>
        <taxon>Eukaryota</taxon>
        <taxon>Metazoa</taxon>
        <taxon>Ecdysozoa</taxon>
        <taxon>Arthropoda</taxon>
        <taxon>Hexapoda</taxon>
        <taxon>Insecta</taxon>
        <taxon>Pterygota</taxon>
        <taxon>Neoptera</taxon>
        <taxon>Paraneoptera</taxon>
        <taxon>Hemiptera</taxon>
        <taxon>Heteroptera</taxon>
        <taxon>Panheteroptera</taxon>
        <taxon>Cimicomorpha</taxon>
        <taxon>Miridae</taxon>
        <taxon>Dicyphina</taxon>
        <taxon>Nesidiocoris</taxon>
    </lineage>
</organism>
<reference evidence="2 3" key="1">
    <citation type="submission" date="2020-02" db="EMBL/GenBank/DDBJ databases">
        <authorList>
            <person name="Ferguson B K."/>
        </authorList>
    </citation>
    <scope>NUCLEOTIDE SEQUENCE [LARGE SCALE GENOMIC DNA]</scope>
</reference>
<dbReference type="EMBL" id="CADCXU010009054">
    <property type="protein sequence ID" value="CAA9999801.1"/>
    <property type="molecule type" value="Genomic_DNA"/>
</dbReference>
<accession>A0A6H5GAZ5</accession>
<protein>
    <submittedName>
        <fullName evidence="2">Uncharacterized protein</fullName>
    </submittedName>
</protein>
<sequence length="300" mass="33414">MKFFVFFFLFTLLVELARIITSDNHVWNQTRQSDCRCNLNCTYSFLKTPEARLRYSTATTVTHPSRWKAKSQLLTARSTITILVDYWTRSPRQILHYNVCIDDNVRVFPFTHSHLHQAFVESALDAVYFVRMRTTQFSVLPSRKLRVTILGPGRRADVNSDADVRASRGVNARPAALQLNQSIVVPGVWVHLPGPTACSADYRCSCPGRPWRSIVLVLPSSRMYPPASSVRGSLCQRGSQVAGSARPVAGQTLLPVQVACASQAIPCSSWFFTATAASLAVRPLSTNRSHQCQTCSPIPK</sequence>
<dbReference type="AlphaFoldDB" id="A0A6H5GAZ5"/>
<evidence type="ECO:0000256" key="1">
    <source>
        <dbReference type="SAM" id="SignalP"/>
    </source>
</evidence>